<feature type="region of interest" description="Disordered" evidence="1">
    <location>
        <begin position="1"/>
        <end position="29"/>
    </location>
</feature>
<evidence type="ECO:0000313" key="2">
    <source>
        <dbReference type="EMBL" id="KAK9959983.1"/>
    </source>
</evidence>
<dbReference type="Proteomes" id="UP001479290">
    <property type="component" value="Unassembled WGS sequence"/>
</dbReference>
<name>A0AAW1ZGG5_CULAL</name>
<comment type="caution">
    <text evidence="2">The sequence shown here is derived from an EMBL/GenBank/DDBJ whole genome shotgun (WGS) entry which is preliminary data.</text>
</comment>
<feature type="compositionally biased region" description="Polar residues" evidence="1">
    <location>
        <begin position="13"/>
        <end position="24"/>
    </location>
</feature>
<dbReference type="EMBL" id="JAWDJR010000017">
    <property type="protein sequence ID" value="KAK9959983.1"/>
    <property type="molecule type" value="Genomic_DNA"/>
</dbReference>
<accession>A0AAW1ZGG5</accession>
<gene>
    <name evidence="2" type="ORF">ABG768_010064</name>
</gene>
<evidence type="ECO:0000256" key="1">
    <source>
        <dbReference type="SAM" id="MobiDB-lite"/>
    </source>
</evidence>
<reference evidence="2 3" key="1">
    <citation type="submission" date="2024-05" db="EMBL/GenBank/DDBJ databases">
        <title>A high-quality chromosomal-level genome assembly of Topmouth culter (Culter alburnus).</title>
        <authorList>
            <person name="Zhao H."/>
        </authorList>
    </citation>
    <scope>NUCLEOTIDE SEQUENCE [LARGE SCALE GENOMIC DNA]</scope>
    <source>
        <strain evidence="2">CATC2023</strain>
        <tissue evidence="2">Muscle</tissue>
    </source>
</reference>
<protein>
    <submittedName>
        <fullName evidence="2">Uncharacterized protein</fullName>
    </submittedName>
</protein>
<sequence length="90" mass="9907">MAGKAASLRGGIVSSQQNHIQQERSPYGAWPLSQTEEGVRLCSENDPERRIECSMSPLKAVKMIPEQQVVGRDLSTTAVLKHKWTGMTLA</sequence>
<proteinExistence type="predicted"/>
<dbReference type="AlphaFoldDB" id="A0AAW1ZGG5"/>
<evidence type="ECO:0000313" key="3">
    <source>
        <dbReference type="Proteomes" id="UP001479290"/>
    </source>
</evidence>
<organism evidence="2 3">
    <name type="scientific">Culter alburnus</name>
    <name type="common">Topmouth culter</name>
    <dbReference type="NCBI Taxonomy" id="194366"/>
    <lineage>
        <taxon>Eukaryota</taxon>
        <taxon>Metazoa</taxon>
        <taxon>Chordata</taxon>
        <taxon>Craniata</taxon>
        <taxon>Vertebrata</taxon>
        <taxon>Euteleostomi</taxon>
        <taxon>Actinopterygii</taxon>
        <taxon>Neopterygii</taxon>
        <taxon>Teleostei</taxon>
        <taxon>Ostariophysi</taxon>
        <taxon>Cypriniformes</taxon>
        <taxon>Xenocyprididae</taxon>
        <taxon>Xenocypridinae</taxon>
        <taxon>Culter</taxon>
    </lineage>
</organism>
<keyword evidence="3" id="KW-1185">Reference proteome</keyword>